<name>A0A381X8P2_9ZZZZ</name>
<dbReference type="Pfam" id="PF04341">
    <property type="entry name" value="DUF485"/>
    <property type="match status" value="1"/>
</dbReference>
<keyword evidence="1" id="KW-0472">Membrane</keyword>
<feature type="transmembrane region" description="Helical" evidence="1">
    <location>
        <begin position="24"/>
        <end position="46"/>
    </location>
</feature>
<accession>A0A381X8P2</accession>
<dbReference type="AlphaFoldDB" id="A0A381X8P2"/>
<dbReference type="GO" id="GO:0005886">
    <property type="term" value="C:plasma membrane"/>
    <property type="evidence" value="ECO:0007669"/>
    <property type="project" value="TreeGrafter"/>
</dbReference>
<dbReference type="PANTHER" id="PTHR38598">
    <property type="entry name" value="INNER MEMBRANE PROTEIN YJCH"/>
    <property type="match status" value="1"/>
</dbReference>
<feature type="transmembrane region" description="Helical" evidence="1">
    <location>
        <begin position="58"/>
        <end position="84"/>
    </location>
</feature>
<gene>
    <name evidence="2" type="ORF">METZ01_LOCUS113705</name>
</gene>
<sequence>MQEIYKKIRNHPDFLNLVQTRKRISWLLTTIIIFCYFTFIIIIAFAPNIFSQKIFSDSVITLGIIIGLLIILLSIFLTGIYVYIANKKLDEINNKVIKKITAN</sequence>
<keyword evidence="1" id="KW-0812">Transmembrane</keyword>
<proteinExistence type="predicted"/>
<dbReference type="PANTHER" id="PTHR38598:SF1">
    <property type="entry name" value="INNER MEMBRANE PROTEIN YJCH"/>
    <property type="match status" value="1"/>
</dbReference>
<evidence type="ECO:0000313" key="2">
    <source>
        <dbReference type="EMBL" id="SVA60851.1"/>
    </source>
</evidence>
<evidence type="ECO:0000256" key="1">
    <source>
        <dbReference type="SAM" id="Phobius"/>
    </source>
</evidence>
<dbReference type="InterPro" id="IPR007436">
    <property type="entry name" value="DUF485"/>
</dbReference>
<protein>
    <recommendedName>
        <fullName evidence="3">DUF485 domain-containing protein</fullName>
    </recommendedName>
</protein>
<dbReference type="EMBL" id="UINC01014225">
    <property type="protein sequence ID" value="SVA60851.1"/>
    <property type="molecule type" value="Genomic_DNA"/>
</dbReference>
<reference evidence="2" key="1">
    <citation type="submission" date="2018-05" db="EMBL/GenBank/DDBJ databases">
        <authorList>
            <person name="Lanie J.A."/>
            <person name="Ng W.-L."/>
            <person name="Kazmierczak K.M."/>
            <person name="Andrzejewski T.M."/>
            <person name="Davidsen T.M."/>
            <person name="Wayne K.J."/>
            <person name="Tettelin H."/>
            <person name="Glass J.I."/>
            <person name="Rusch D."/>
            <person name="Podicherti R."/>
            <person name="Tsui H.-C.T."/>
            <person name="Winkler M.E."/>
        </authorList>
    </citation>
    <scope>NUCLEOTIDE SEQUENCE</scope>
</reference>
<keyword evidence="1" id="KW-1133">Transmembrane helix</keyword>
<evidence type="ECO:0008006" key="3">
    <source>
        <dbReference type="Google" id="ProtNLM"/>
    </source>
</evidence>
<organism evidence="2">
    <name type="scientific">marine metagenome</name>
    <dbReference type="NCBI Taxonomy" id="408172"/>
    <lineage>
        <taxon>unclassified sequences</taxon>
        <taxon>metagenomes</taxon>
        <taxon>ecological metagenomes</taxon>
    </lineage>
</organism>
<dbReference type="InterPro" id="IPR052959">
    <property type="entry name" value="Inner_membrane_assoc"/>
</dbReference>